<dbReference type="GO" id="GO:0030313">
    <property type="term" value="C:cell envelope"/>
    <property type="evidence" value="ECO:0007669"/>
    <property type="project" value="UniProtKB-SubCell"/>
</dbReference>
<dbReference type="InterPro" id="IPR025997">
    <property type="entry name" value="SBP_2_dom"/>
</dbReference>
<dbReference type="CDD" id="cd01536">
    <property type="entry name" value="PBP1_ABC_sugar_binding-like"/>
    <property type="match status" value="1"/>
</dbReference>
<comment type="subcellular location">
    <subcellularLocation>
        <location evidence="1">Cell envelope</location>
    </subcellularLocation>
</comment>
<dbReference type="GO" id="GO:0030246">
    <property type="term" value="F:carbohydrate binding"/>
    <property type="evidence" value="ECO:0007669"/>
    <property type="project" value="UniProtKB-ARBA"/>
</dbReference>
<evidence type="ECO:0000256" key="4">
    <source>
        <dbReference type="SAM" id="SignalP"/>
    </source>
</evidence>
<feature type="signal peptide" evidence="4">
    <location>
        <begin position="1"/>
        <end position="25"/>
    </location>
</feature>
<dbReference type="SUPFAM" id="SSF53822">
    <property type="entry name" value="Periplasmic binding protein-like I"/>
    <property type="match status" value="1"/>
</dbReference>
<dbReference type="AlphaFoldDB" id="A0A1V5SJW2"/>
<name>A0A1V5SJW2_9BACT</name>
<accession>A0A1V5SJW2</accession>
<proteinExistence type="inferred from homology"/>
<dbReference type="EMBL" id="MWBQ01000193">
    <property type="protein sequence ID" value="OQA54849.1"/>
    <property type="molecule type" value="Genomic_DNA"/>
</dbReference>
<evidence type="ECO:0000256" key="2">
    <source>
        <dbReference type="ARBA" id="ARBA00007639"/>
    </source>
</evidence>
<feature type="chain" id="PRO_5012867345" evidence="4">
    <location>
        <begin position="26"/>
        <end position="383"/>
    </location>
</feature>
<feature type="domain" description="Periplasmic binding protein" evidence="5">
    <location>
        <begin position="32"/>
        <end position="267"/>
    </location>
</feature>
<evidence type="ECO:0000259" key="5">
    <source>
        <dbReference type="Pfam" id="PF13407"/>
    </source>
</evidence>
<dbReference type="Pfam" id="PF13407">
    <property type="entry name" value="Peripla_BP_4"/>
    <property type="match status" value="1"/>
</dbReference>
<dbReference type="Gene3D" id="3.40.50.2300">
    <property type="match status" value="2"/>
</dbReference>
<evidence type="ECO:0000256" key="1">
    <source>
        <dbReference type="ARBA" id="ARBA00004196"/>
    </source>
</evidence>
<sequence>MKNIKKLGLILVIALTFGISSVGMAAEPDYTIGITIWGGSHPWSIQACNFANYIANILNCKIVVTYHNVRPEDEINNMENYVSSKADAVISWAPSGTITPKCAEILGNAKIYYGTYDQDIPQQIKNELYKNPYYIGNIAADNNVPGYQNAEVLLKKGCKNAVVLSAEHGTVHQVRAEAFKEAFEKGGGKVLATQWDLYTAEESAKALESLIAAHPEVDCVYGTGGPYTMGAIEAVKRLNKVGKIFVTGTDISLSVLDNIKEGSAAAVSGGHWISCGLSLIRAYNVLTGNPLGSNTDDVEVKMFQIDSADAAQKYRDWFIERPILTEDEIKSLVVKFNPEMNMDKFKEIAKSISIESIYQQRMKEKEEGIDFPPKYIDMGIDFQ</sequence>
<keyword evidence="3 4" id="KW-0732">Signal</keyword>
<evidence type="ECO:0000313" key="6">
    <source>
        <dbReference type="EMBL" id="OQA54849.1"/>
    </source>
</evidence>
<dbReference type="PANTHER" id="PTHR46847">
    <property type="entry name" value="D-ALLOSE-BINDING PERIPLASMIC PROTEIN-RELATED"/>
    <property type="match status" value="1"/>
</dbReference>
<comment type="similarity">
    <text evidence="2">Belongs to the bacterial solute-binding protein 2 family.</text>
</comment>
<comment type="caution">
    <text evidence="6">The sequence shown here is derived from an EMBL/GenBank/DDBJ whole genome shotgun (WGS) entry which is preliminary data.</text>
</comment>
<protein>
    <submittedName>
        <fullName evidence="6">D-ribose-binding periplasmic protein</fullName>
    </submittedName>
</protein>
<organism evidence="6">
    <name type="scientific">Candidatus Atribacter allofermentans</name>
    <dbReference type="NCBI Taxonomy" id="1852833"/>
    <lineage>
        <taxon>Bacteria</taxon>
        <taxon>Pseudomonadati</taxon>
        <taxon>Atribacterota</taxon>
        <taxon>Atribacteria</taxon>
        <taxon>Atribacterales</taxon>
        <taxon>Atribacteraceae</taxon>
        <taxon>Atribacter</taxon>
    </lineage>
</organism>
<gene>
    <name evidence="6" type="primary">rbsB_5</name>
    <name evidence="6" type="ORF">BWY41_01860</name>
</gene>
<evidence type="ECO:0000256" key="3">
    <source>
        <dbReference type="ARBA" id="ARBA00022729"/>
    </source>
</evidence>
<dbReference type="Proteomes" id="UP000485569">
    <property type="component" value="Unassembled WGS sequence"/>
</dbReference>
<reference evidence="6" key="1">
    <citation type="submission" date="2017-02" db="EMBL/GenBank/DDBJ databases">
        <title>Delving into the versatile metabolic prowess of the omnipresent phylum Bacteroidetes.</title>
        <authorList>
            <person name="Nobu M.K."/>
            <person name="Mei R."/>
            <person name="Narihiro T."/>
            <person name="Kuroda K."/>
            <person name="Liu W.-T."/>
        </authorList>
    </citation>
    <scope>NUCLEOTIDE SEQUENCE</scope>
    <source>
        <strain evidence="6">ADurb.Bin276</strain>
    </source>
</reference>
<dbReference type="InterPro" id="IPR028082">
    <property type="entry name" value="Peripla_BP_I"/>
</dbReference>
<dbReference type="PANTHER" id="PTHR46847:SF1">
    <property type="entry name" value="D-ALLOSE-BINDING PERIPLASMIC PROTEIN-RELATED"/>
    <property type="match status" value="1"/>
</dbReference>